<feature type="region of interest" description="Disordered" evidence="1">
    <location>
        <begin position="29"/>
        <end position="80"/>
    </location>
</feature>
<reference evidence="2" key="1">
    <citation type="submission" date="2024-07" db="EMBL/GenBank/DDBJ databases">
        <authorList>
            <person name="Yu S.T."/>
        </authorList>
    </citation>
    <scope>NUCLEOTIDE SEQUENCE</scope>
    <source>
        <strain evidence="2">R21</strain>
    </source>
</reference>
<dbReference type="RefSeq" id="WP_369233711.1">
    <property type="nucleotide sequence ID" value="NZ_CP163435.1"/>
</dbReference>
<dbReference type="PROSITE" id="PS51257">
    <property type="entry name" value="PROKAR_LIPOPROTEIN"/>
    <property type="match status" value="1"/>
</dbReference>
<evidence type="ECO:0008006" key="3">
    <source>
        <dbReference type="Google" id="ProtNLM"/>
    </source>
</evidence>
<name>A0AB39P7G7_9ACTN</name>
<gene>
    <name evidence="2" type="ORF">AB5J56_17700</name>
</gene>
<sequence length="322" mass="33935">MLPGIRFSSRGRRAVVVGLVAAAVAVSGCSSRDGKQDGKRKSAGSGASSRAAQGTSHPEDGKGGTPAPKSESQSASKPRTAVEFVARARQAMAAEKGWTFALRGNEWLVMRGQAPTGATYAATAQRTTAPVALHQTGTITSSKGERKPELVYVVGGTGYVMEAGGAWKKGTLSDPDIANDVEDPVAELDAFAAYAKSAKVSRTGVPGGGVRLQVSASRWRLSAARNLPALKRAVREIEPGLDVLRGAGVTATDDQISLKSFDETWDLDPTHGYRLTAHRYSFTFLIPFQGGDITLSQEVRAENRGVFTGSVTLPPDVHGRRT</sequence>
<proteinExistence type="predicted"/>
<organism evidence="2">
    <name type="scientific">Streptomyces sp. R21</name>
    <dbReference type="NCBI Taxonomy" id="3238627"/>
    <lineage>
        <taxon>Bacteria</taxon>
        <taxon>Bacillati</taxon>
        <taxon>Actinomycetota</taxon>
        <taxon>Actinomycetes</taxon>
        <taxon>Kitasatosporales</taxon>
        <taxon>Streptomycetaceae</taxon>
        <taxon>Streptomyces</taxon>
    </lineage>
</organism>
<evidence type="ECO:0000256" key="1">
    <source>
        <dbReference type="SAM" id="MobiDB-lite"/>
    </source>
</evidence>
<dbReference type="EMBL" id="CP163435">
    <property type="protein sequence ID" value="XDQ26427.1"/>
    <property type="molecule type" value="Genomic_DNA"/>
</dbReference>
<dbReference type="AlphaFoldDB" id="A0AB39P7G7"/>
<feature type="compositionally biased region" description="Low complexity" evidence="1">
    <location>
        <begin position="43"/>
        <end position="54"/>
    </location>
</feature>
<evidence type="ECO:0000313" key="2">
    <source>
        <dbReference type="EMBL" id="XDQ26427.1"/>
    </source>
</evidence>
<accession>A0AB39P7G7</accession>
<protein>
    <recommendedName>
        <fullName evidence="3">Lipoprotein</fullName>
    </recommendedName>
</protein>